<proteinExistence type="predicted"/>
<evidence type="ECO:0000256" key="1">
    <source>
        <dbReference type="SAM" id="Coils"/>
    </source>
</evidence>
<reference evidence="2" key="1">
    <citation type="submission" date="2024-06" db="EMBL/GenBank/DDBJ databases">
        <title>Intestivirid acquisition increases across infancy in a wild primate population.</title>
        <authorList>
            <person name="Schneider-Creas I.A."/>
            <person name="Moya I.L."/>
            <person name="Chiou K.L."/>
            <person name="Baniel A."/>
            <person name="Azanaw Haile A."/>
            <person name="Kebede F."/>
            <person name="Abebe B."/>
            <person name="Snyder-Mackler N."/>
            <person name="Varsani A."/>
        </authorList>
    </citation>
    <scope>NUCLEOTIDE SEQUENCE</scope>
    <source>
        <strain evidence="2">Int_RNL_2016_0117_DIX</strain>
    </source>
</reference>
<dbReference type="EMBL" id="PP965497">
    <property type="protein sequence ID" value="XCO00278.1"/>
    <property type="molecule type" value="Genomic_DNA"/>
</dbReference>
<accession>A0AAU8MHW5</accession>
<organism evidence="2">
    <name type="scientific">Geladintestivirus 1</name>
    <dbReference type="NCBI Taxonomy" id="3233133"/>
    <lineage>
        <taxon>Viruses</taxon>
        <taxon>Duplodnaviria</taxon>
        <taxon>Heunggongvirae</taxon>
        <taxon>Uroviricota</taxon>
        <taxon>Caudoviricetes</taxon>
        <taxon>Crassvirales</taxon>
    </lineage>
</organism>
<name>A0AAU8MHW5_9CAUD</name>
<sequence>MSNTGIKQIATTYREYYKLFHQEMLQSAKTLHNQCEKLSNEVNNLKKVIIENKDIYYKIFHIDIDKYINNIEDKNIFKEFIKKVTSSYIVCKKTNENYLTICIAYNFCQKHKELKELYRKLQTVEYCANIKLNDYKEYLKRYFTEVHKELILNGNAYMISSIIGTICFNRCKLENAKPKLDWKATKLRKEELIKEGKTLWDEESAQFAKANGLDYDGVDYRVYMNKDYVYEIPLLFGKFKNAQSSNFIPSDYRARSVRGKTNEELIKECNNDLNKIVELPVDVKTKLTMCVSIDNIIQTKFIRNENQEPITTPKAYRKNR</sequence>
<keyword evidence="1" id="KW-0175">Coiled coil</keyword>
<protein>
    <submittedName>
        <fullName evidence="2">Uncharacterized protein</fullName>
    </submittedName>
</protein>
<feature type="coiled-coil region" evidence="1">
    <location>
        <begin position="21"/>
        <end position="48"/>
    </location>
</feature>
<evidence type="ECO:0000313" key="2">
    <source>
        <dbReference type="EMBL" id="XCO00278.1"/>
    </source>
</evidence>